<dbReference type="PROSITE" id="PS50977">
    <property type="entry name" value="HTH_TETR_2"/>
    <property type="match status" value="1"/>
</dbReference>
<dbReference type="InterPro" id="IPR049445">
    <property type="entry name" value="TetR_SbtR-like_C"/>
</dbReference>
<evidence type="ECO:0000259" key="5">
    <source>
        <dbReference type="PROSITE" id="PS50977"/>
    </source>
</evidence>
<dbReference type="PANTHER" id="PTHR30055:SF234">
    <property type="entry name" value="HTH-TYPE TRANSCRIPTIONAL REGULATOR BETI"/>
    <property type="match status" value="1"/>
</dbReference>
<dbReference type="EMBL" id="JBHMBW010000014">
    <property type="protein sequence ID" value="MFB9624925.1"/>
    <property type="molecule type" value="Genomic_DNA"/>
</dbReference>
<evidence type="ECO:0000256" key="2">
    <source>
        <dbReference type="ARBA" id="ARBA00023125"/>
    </source>
</evidence>
<evidence type="ECO:0000313" key="6">
    <source>
        <dbReference type="EMBL" id="MFB9624925.1"/>
    </source>
</evidence>
<protein>
    <submittedName>
        <fullName evidence="6">TetR/AcrR family transcriptional regulator</fullName>
    </submittedName>
</protein>
<evidence type="ECO:0000313" key="7">
    <source>
        <dbReference type="Proteomes" id="UP001589532"/>
    </source>
</evidence>
<dbReference type="RefSeq" id="WP_344986158.1">
    <property type="nucleotide sequence ID" value="NZ_BAAAXV010000001.1"/>
</dbReference>
<dbReference type="Pfam" id="PF21597">
    <property type="entry name" value="TetR_C_43"/>
    <property type="match status" value="1"/>
</dbReference>
<dbReference type="PRINTS" id="PR00455">
    <property type="entry name" value="HTHTETR"/>
</dbReference>
<dbReference type="Pfam" id="PF00440">
    <property type="entry name" value="TetR_N"/>
    <property type="match status" value="1"/>
</dbReference>
<keyword evidence="3" id="KW-0804">Transcription</keyword>
<keyword evidence="1" id="KW-0805">Transcription regulation</keyword>
<organism evidence="6 7">
    <name type="scientific">Nonomuraea helvata</name>
    <dbReference type="NCBI Taxonomy" id="37484"/>
    <lineage>
        <taxon>Bacteria</taxon>
        <taxon>Bacillati</taxon>
        <taxon>Actinomycetota</taxon>
        <taxon>Actinomycetes</taxon>
        <taxon>Streptosporangiales</taxon>
        <taxon>Streptosporangiaceae</taxon>
        <taxon>Nonomuraea</taxon>
    </lineage>
</organism>
<accession>A0ABV5RZS3</accession>
<reference evidence="6 7" key="1">
    <citation type="submission" date="2024-09" db="EMBL/GenBank/DDBJ databases">
        <authorList>
            <person name="Sun Q."/>
            <person name="Mori K."/>
        </authorList>
    </citation>
    <scope>NUCLEOTIDE SEQUENCE [LARGE SCALE GENOMIC DNA]</scope>
    <source>
        <strain evidence="6 7">JCM 3143</strain>
    </source>
</reference>
<dbReference type="SUPFAM" id="SSF46689">
    <property type="entry name" value="Homeodomain-like"/>
    <property type="match status" value="1"/>
</dbReference>
<dbReference type="PROSITE" id="PS01081">
    <property type="entry name" value="HTH_TETR_1"/>
    <property type="match status" value="1"/>
</dbReference>
<evidence type="ECO:0000256" key="1">
    <source>
        <dbReference type="ARBA" id="ARBA00023015"/>
    </source>
</evidence>
<proteinExistence type="predicted"/>
<feature type="DNA-binding region" description="H-T-H motif" evidence="4">
    <location>
        <begin position="34"/>
        <end position="53"/>
    </location>
</feature>
<sequence length="189" mass="20668">MESQRPMRADARRNRERILQTARQAFATEGLGVSLDEIARRAGVGPGTVHRHFPAKEALIEEVLTEHLASLTEQARQAVRTDRDGSAFFPFLHSLISEARAKQDLADALSQADVKLSERTQETALHLRQAFGELLVRAQEAGTVRTDVDAEDVQAVVLGALTAERQNPTPDRPGRMAAVVLDCLLPEGG</sequence>
<name>A0ABV5RZS3_9ACTN</name>
<dbReference type="Proteomes" id="UP001589532">
    <property type="component" value="Unassembled WGS sequence"/>
</dbReference>
<keyword evidence="2 4" id="KW-0238">DNA-binding</keyword>
<dbReference type="Gene3D" id="1.10.357.10">
    <property type="entry name" value="Tetracycline Repressor, domain 2"/>
    <property type="match status" value="1"/>
</dbReference>
<dbReference type="PANTHER" id="PTHR30055">
    <property type="entry name" value="HTH-TYPE TRANSCRIPTIONAL REGULATOR RUTR"/>
    <property type="match status" value="1"/>
</dbReference>
<dbReference type="SUPFAM" id="SSF48498">
    <property type="entry name" value="Tetracyclin repressor-like, C-terminal domain"/>
    <property type="match status" value="1"/>
</dbReference>
<comment type="caution">
    <text evidence="6">The sequence shown here is derived from an EMBL/GenBank/DDBJ whole genome shotgun (WGS) entry which is preliminary data.</text>
</comment>
<dbReference type="InterPro" id="IPR001647">
    <property type="entry name" value="HTH_TetR"/>
</dbReference>
<evidence type="ECO:0000256" key="3">
    <source>
        <dbReference type="ARBA" id="ARBA00023163"/>
    </source>
</evidence>
<dbReference type="InterPro" id="IPR050109">
    <property type="entry name" value="HTH-type_TetR-like_transc_reg"/>
</dbReference>
<dbReference type="InterPro" id="IPR009057">
    <property type="entry name" value="Homeodomain-like_sf"/>
</dbReference>
<dbReference type="InterPro" id="IPR023772">
    <property type="entry name" value="DNA-bd_HTH_TetR-type_CS"/>
</dbReference>
<feature type="domain" description="HTH tetR-type" evidence="5">
    <location>
        <begin position="12"/>
        <end position="71"/>
    </location>
</feature>
<gene>
    <name evidence="6" type="ORF">ACFFSA_17695</name>
</gene>
<keyword evidence="7" id="KW-1185">Reference proteome</keyword>
<evidence type="ECO:0000256" key="4">
    <source>
        <dbReference type="PROSITE-ProRule" id="PRU00335"/>
    </source>
</evidence>
<dbReference type="InterPro" id="IPR036271">
    <property type="entry name" value="Tet_transcr_reg_TetR-rel_C_sf"/>
</dbReference>